<feature type="non-terminal residue" evidence="4">
    <location>
        <position position="1"/>
    </location>
</feature>
<dbReference type="GO" id="GO:0005524">
    <property type="term" value="F:ATP binding"/>
    <property type="evidence" value="ECO:0007669"/>
    <property type="project" value="UniProtKB-KW"/>
</dbReference>
<dbReference type="FunFam" id="3.90.640.10:FF:000042">
    <property type="entry name" value="Heat shock 70 kDa protein 8"/>
    <property type="match status" value="1"/>
</dbReference>
<dbReference type="PANTHER" id="PTHR30457:SF0">
    <property type="entry name" value="PHOSPHATASE, PUTATIVE (AFU_ORTHOLOGUE AFUA_4G01070)-RELATED"/>
    <property type="match status" value="1"/>
</dbReference>
<dbReference type="NCBIfam" id="TIGR00087">
    <property type="entry name" value="surE"/>
    <property type="match status" value="1"/>
</dbReference>
<dbReference type="EMBL" id="JAGKQH010000014">
    <property type="protein sequence ID" value="KAG6582295.1"/>
    <property type="molecule type" value="Genomic_DNA"/>
</dbReference>
<feature type="domain" description="Survival protein SurE-like phosphatase/nucleotidase" evidence="3">
    <location>
        <begin position="14"/>
        <end position="203"/>
    </location>
</feature>
<dbReference type="HAMAP" id="MF_00060">
    <property type="entry name" value="SurE"/>
    <property type="match status" value="1"/>
</dbReference>
<dbReference type="Pfam" id="PF00012">
    <property type="entry name" value="HSP70"/>
    <property type="match status" value="1"/>
</dbReference>
<dbReference type="GO" id="GO:0005829">
    <property type="term" value="C:cytosol"/>
    <property type="evidence" value="ECO:0007669"/>
    <property type="project" value="TreeGrafter"/>
</dbReference>
<evidence type="ECO:0000256" key="1">
    <source>
        <dbReference type="ARBA" id="ARBA00022741"/>
    </source>
</evidence>
<evidence type="ECO:0000259" key="3">
    <source>
        <dbReference type="Pfam" id="PF01975"/>
    </source>
</evidence>
<sequence>MEVSTVDSDSRPTIMITNDDGIDAPGLRALVRVLVSTQLYNVLVCAPDSEKSAVSQSITWRHPISVKRVAIEGTTSYAVSGTPADCTSLGVSKALFPSIPDLVLSGINMGSNCGYHVVYSGTVAGAREAFFKDIPSASLSYEWIGGRSNIEDYTLAAEACLPIISAMLVGVKAQTFPRNCFLNIDFPTDIANHRGYKVTKQGRCISKMGWIRVTSDSQGGKMLSTMTMDPTSSVECNMSSESSELFARQVISAAVADEDTDFKYLQEGYITVTPLAALSRAEIDCENFLEAWLPGKKEATEEGAEMQAKQKIENVSDESKLEKGRQLTFFRRRMESKPELLQWGEEGLEPPHSFQLMAEGKRKSKVPSSPIPLVASNTLLTALFLASICCRNLCLLVHSATCLLGSTILIVAASDYGRTNIHFWNGSQVELLKNTRNQKIMRSYVTFKDDTPSGGVINELSQEYDMLSGAAIFNMKRLIGRVDTDPVVHASKSLPFLVQTLDIGVRPFVAALVNNVWRSTTPEEVLAIFLVELKMMAEHQLKRPIRNVVLTIPVSFSRFQLTRVERACAMAGLQVRLMPEPTAVALLYAQQQQQQAVHENMGSGSEKIALIFNMGAGYCDVAVSATGGGVSQIKALAGSPIGGEDLLQNTMKYLLPNAESIFSHRGIDEIRRMGLLRVATQDAIHKLSFQLSVQIDVNLGNGSKLCKVLSREEFEMVNSEVFEKCENLVNQCLHDARVGIDDLSDVVVVGGCSNIPKIRSLLMEKSKKKALYEGMNPLEAAVSGAALEGAVASGIADPFGSLDLLSIQATPLAIGIRADGNSFIPIIPKNTTMPARKELVFTTVKDNQSDALIVVYEGEGTRAEENHLLGYFKIIGIPPAPKGIPEITICMDIDSSNMLRVLAGARLPGAQHPATPFMEVKMPTVDDGHGWCAEALHGKYGAAMDLVSLRKKS</sequence>
<reference evidence="4 5" key="1">
    <citation type="journal article" date="2021" name="Hortic Res">
        <title>The domestication of Cucurbita argyrosperma as revealed by the genome of its wild relative.</title>
        <authorList>
            <person name="Barrera-Redondo J."/>
            <person name="Sanchez-de la Vega G."/>
            <person name="Aguirre-Liguori J.A."/>
            <person name="Castellanos-Morales G."/>
            <person name="Gutierrez-Guerrero Y.T."/>
            <person name="Aguirre-Dugua X."/>
            <person name="Aguirre-Planter E."/>
            <person name="Tenaillon M.I."/>
            <person name="Lira-Saade R."/>
            <person name="Eguiarte L.E."/>
        </authorList>
    </citation>
    <scope>NUCLEOTIDE SEQUENCE [LARGE SCALE GENOMIC DNA]</scope>
    <source>
        <strain evidence="4">JBR-2021</strain>
    </source>
</reference>
<evidence type="ECO:0000313" key="5">
    <source>
        <dbReference type="Proteomes" id="UP000685013"/>
    </source>
</evidence>
<dbReference type="Pfam" id="PF01975">
    <property type="entry name" value="SurE"/>
    <property type="match status" value="1"/>
</dbReference>
<dbReference type="InterPro" id="IPR030048">
    <property type="entry name" value="SurE"/>
</dbReference>
<organism evidence="4 5">
    <name type="scientific">Cucurbita argyrosperma subsp. sororia</name>
    <dbReference type="NCBI Taxonomy" id="37648"/>
    <lineage>
        <taxon>Eukaryota</taxon>
        <taxon>Viridiplantae</taxon>
        <taxon>Streptophyta</taxon>
        <taxon>Embryophyta</taxon>
        <taxon>Tracheophyta</taxon>
        <taxon>Spermatophyta</taxon>
        <taxon>Magnoliopsida</taxon>
        <taxon>eudicotyledons</taxon>
        <taxon>Gunneridae</taxon>
        <taxon>Pentapetalae</taxon>
        <taxon>rosids</taxon>
        <taxon>fabids</taxon>
        <taxon>Cucurbitales</taxon>
        <taxon>Cucurbitaceae</taxon>
        <taxon>Cucurbiteae</taxon>
        <taxon>Cucurbita</taxon>
    </lineage>
</organism>
<keyword evidence="4" id="KW-0346">Stress response</keyword>
<evidence type="ECO:0000313" key="4">
    <source>
        <dbReference type="EMBL" id="KAG6582295.1"/>
    </source>
</evidence>
<dbReference type="InterPro" id="IPR013126">
    <property type="entry name" value="Hsp_70_fam"/>
</dbReference>
<keyword evidence="2" id="KW-0067">ATP-binding</keyword>
<dbReference type="PROSITE" id="PS01036">
    <property type="entry name" value="HSP70_3"/>
    <property type="match status" value="1"/>
</dbReference>
<keyword evidence="5" id="KW-1185">Reference proteome</keyword>
<dbReference type="GO" id="GO:0008252">
    <property type="term" value="F:nucleotidase activity"/>
    <property type="evidence" value="ECO:0007669"/>
    <property type="project" value="InterPro"/>
</dbReference>
<dbReference type="Proteomes" id="UP000685013">
    <property type="component" value="Chromosome 14"/>
</dbReference>
<dbReference type="InterPro" id="IPR018181">
    <property type="entry name" value="Heat_shock_70_CS"/>
</dbReference>
<comment type="caution">
    <text evidence="4">The sequence shown here is derived from an EMBL/GenBank/DDBJ whole genome shotgun (WGS) entry which is preliminary data.</text>
</comment>
<accession>A0AAV6MKI0</accession>
<dbReference type="GO" id="GO:0140662">
    <property type="term" value="F:ATP-dependent protein folding chaperone"/>
    <property type="evidence" value="ECO:0007669"/>
    <property type="project" value="InterPro"/>
</dbReference>
<gene>
    <name evidence="4" type="primary">HSP70-8</name>
    <name evidence="4" type="ORF">SDJN03_22297</name>
</gene>
<dbReference type="PANTHER" id="PTHR30457">
    <property type="entry name" value="5'-NUCLEOTIDASE SURE"/>
    <property type="match status" value="1"/>
</dbReference>
<dbReference type="FunFam" id="2.60.34.10:FF:000019">
    <property type="entry name" value="Heat shock 70 kDa protein 8"/>
    <property type="match status" value="1"/>
</dbReference>
<proteinExistence type="inferred from homology"/>
<protein>
    <submittedName>
        <fullName evidence="4">Heat shock 70 kDa protein 8</fullName>
    </submittedName>
</protein>
<keyword evidence="1" id="KW-0547">Nucleotide-binding</keyword>
<dbReference type="AlphaFoldDB" id="A0AAV6MKI0"/>
<evidence type="ECO:0000256" key="2">
    <source>
        <dbReference type="ARBA" id="ARBA00022840"/>
    </source>
</evidence>
<dbReference type="InterPro" id="IPR002828">
    <property type="entry name" value="SurE-like_Pase/nucleotidase"/>
</dbReference>
<name>A0AAV6MKI0_9ROSI</name>
<dbReference type="FunFam" id="3.30.30.30:FF:000006">
    <property type="entry name" value="Heat shock 70 kDa protein 8"/>
    <property type="match status" value="1"/>
</dbReference>